<accession>A0ABU1QPC5</accession>
<sequence>MNRPAQIISILIFSVSVSVFAGCGKQETTDTSTNGTIPTTSETVVKEETDQPAALQNLDEIKWNDVKDPLIEDAMIAKLKAAIAAFVSKDLDQFHAALGPDVGTGHDYLFDHPVKFTGIAEAMKENSRILIPIVGERLNNEEGYSPDIRYTFYLEKDKDGAWKIVSID</sequence>
<dbReference type="Proteomes" id="UP001266807">
    <property type="component" value="Unassembled WGS sequence"/>
</dbReference>
<keyword evidence="3" id="KW-1185">Reference proteome</keyword>
<proteinExistence type="predicted"/>
<organism evidence="2 3">
    <name type="scientific">Paenibacillus peoriae</name>
    <dbReference type="NCBI Taxonomy" id="59893"/>
    <lineage>
        <taxon>Bacteria</taxon>
        <taxon>Bacillati</taxon>
        <taxon>Bacillota</taxon>
        <taxon>Bacilli</taxon>
        <taxon>Bacillales</taxon>
        <taxon>Paenibacillaceae</taxon>
        <taxon>Paenibacillus</taxon>
    </lineage>
</organism>
<dbReference type="RefSeq" id="WP_053324615.1">
    <property type="nucleotide sequence ID" value="NZ_CP011512.1"/>
</dbReference>
<gene>
    <name evidence="2" type="ORF">J2W98_005319</name>
</gene>
<evidence type="ECO:0000256" key="1">
    <source>
        <dbReference type="SAM" id="SignalP"/>
    </source>
</evidence>
<dbReference type="PROSITE" id="PS51257">
    <property type="entry name" value="PROKAR_LIPOPROTEIN"/>
    <property type="match status" value="1"/>
</dbReference>
<protein>
    <recommendedName>
        <fullName evidence="4">DUF4864 domain-containing protein</fullName>
    </recommendedName>
</protein>
<dbReference type="EMBL" id="JAVDUG010000011">
    <property type="protein sequence ID" value="MDR6781009.1"/>
    <property type="molecule type" value="Genomic_DNA"/>
</dbReference>
<keyword evidence="1" id="KW-0732">Signal</keyword>
<feature type="signal peptide" evidence="1">
    <location>
        <begin position="1"/>
        <end position="21"/>
    </location>
</feature>
<feature type="chain" id="PRO_5045410196" description="DUF4864 domain-containing protein" evidence="1">
    <location>
        <begin position="22"/>
        <end position="168"/>
    </location>
</feature>
<evidence type="ECO:0000313" key="3">
    <source>
        <dbReference type="Proteomes" id="UP001266807"/>
    </source>
</evidence>
<comment type="caution">
    <text evidence="2">The sequence shown here is derived from an EMBL/GenBank/DDBJ whole genome shotgun (WGS) entry which is preliminary data.</text>
</comment>
<evidence type="ECO:0000313" key="2">
    <source>
        <dbReference type="EMBL" id="MDR6781009.1"/>
    </source>
</evidence>
<evidence type="ECO:0008006" key="4">
    <source>
        <dbReference type="Google" id="ProtNLM"/>
    </source>
</evidence>
<name>A0ABU1QPC5_9BACL</name>
<reference evidence="2 3" key="1">
    <citation type="submission" date="2023-07" db="EMBL/GenBank/DDBJ databases">
        <title>Sorghum-associated microbial communities from plants grown in Nebraska, USA.</title>
        <authorList>
            <person name="Schachtman D."/>
        </authorList>
    </citation>
    <scope>NUCLEOTIDE SEQUENCE [LARGE SCALE GENOMIC DNA]</scope>
    <source>
        <strain evidence="2 3">BE143</strain>
    </source>
</reference>